<feature type="coiled-coil region" evidence="4">
    <location>
        <begin position="86"/>
        <end position="113"/>
    </location>
</feature>
<evidence type="ECO:0000256" key="1">
    <source>
        <dbReference type="ARBA" id="ARBA00023015"/>
    </source>
</evidence>
<dbReference type="PRINTS" id="PR00040">
    <property type="entry name" value="HTHMERR"/>
</dbReference>
<dbReference type="InterPro" id="IPR009061">
    <property type="entry name" value="DNA-bd_dom_put_sf"/>
</dbReference>
<evidence type="ECO:0000256" key="4">
    <source>
        <dbReference type="SAM" id="Coils"/>
    </source>
</evidence>
<proteinExistence type="predicted"/>
<dbReference type="PROSITE" id="PS50937">
    <property type="entry name" value="HTH_MERR_2"/>
    <property type="match status" value="1"/>
</dbReference>
<dbReference type="SUPFAM" id="SSF46955">
    <property type="entry name" value="Putative DNA-binding domain"/>
    <property type="match status" value="1"/>
</dbReference>
<dbReference type="InterPro" id="IPR015358">
    <property type="entry name" value="Tscrpt_reg_MerR_DNA-bd"/>
</dbReference>
<gene>
    <name evidence="6" type="primary">cadR</name>
    <name evidence="6" type="ORF">E7V67_009990</name>
</gene>
<evidence type="ECO:0000313" key="7">
    <source>
        <dbReference type="Proteomes" id="UP000321323"/>
    </source>
</evidence>
<dbReference type="SMART" id="SM00422">
    <property type="entry name" value="HTH_MERR"/>
    <property type="match status" value="1"/>
</dbReference>
<dbReference type="PANTHER" id="PTHR30204:SF92">
    <property type="entry name" value="HTH-TYPE TRANSCRIPTIONAL REGULATOR ZNTR"/>
    <property type="match status" value="1"/>
</dbReference>
<evidence type="ECO:0000256" key="2">
    <source>
        <dbReference type="ARBA" id="ARBA00023125"/>
    </source>
</evidence>
<keyword evidence="2" id="KW-0238">DNA-binding</keyword>
<keyword evidence="1" id="KW-0805">Transcription regulation</keyword>
<accession>A0ABZ1UTG4</accession>
<evidence type="ECO:0000259" key="5">
    <source>
        <dbReference type="PROSITE" id="PS50937"/>
    </source>
</evidence>
<evidence type="ECO:0000313" key="6">
    <source>
        <dbReference type="EMBL" id="WUR15408.1"/>
    </source>
</evidence>
<dbReference type="InterPro" id="IPR047057">
    <property type="entry name" value="MerR_fam"/>
</dbReference>
<dbReference type="Proteomes" id="UP000321323">
    <property type="component" value="Chromosome"/>
</dbReference>
<reference evidence="6 7" key="1">
    <citation type="journal article" date="2019" name="Int. J. Syst. Evol. Microbiol.">
        <title>The Draft Whole-Genome Sequence of the Antibiotic Producer Empedobacter haloabium ATCC 31962 Provides Indications for Its Taxonomic Reclassification.</title>
        <authorList>
            <person name="Miess H."/>
            <person name="Arlt P."/>
            <person name="Apel A.K."/>
            <person name="Weber T."/>
            <person name="Nieselt K."/>
            <person name="Hanssen F."/>
            <person name="Czemmel S."/>
            <person name="Nahnsen S."/>
            <person name="Gross H."/>
        </authorList>
    </citation>
    <scope>NUCLEOTIDE SEQUENCE [LARGE SCALE GENOMIC DNA]</scope>
    <source>
        <strain evidence="6 7">ATCC 31962</strain>
    </source>
</reference>
<keyword evidence="4" id="KW-0175">Coiled coil</keyword>
<organism evidence="6 7">
    <name type="scientific">[Empedobacter] haloabium</name>
    <dbReference type="NCBI Taxonomy" id="592317"/>
    <lineage>
        <taxon>Bacteria</taxon>
        <taxon>Pseudomonadati</taxon>
        <taxon>Pseudomonadota</taxon>
        <taxon>Betaproteobacteria</taxon>
        <taxon>Burkholderiales</taxon>
        <taxon>Oxalobacteraceae</taxon>
        <taxon>Telluria group</taxon>
        <taxon>Telluria group incertae sedis</taxon>
    </lineage>
</organism>
<dbReference type="CDD" id="cd04784">
    <property type="entry name" value="HTH_CadR-PbrR"/>
    <property type="match status" value="1"/>
</dbReference>
<sequence>MYLKIGELAARAGCLPETIRFYEQQGLLPAPGRSAGNYRLYDRSHEARLTFIRRCRSLGMSLGEVKSLLLFQDNPDQPCLGVDALVDQHMSQIQQQMAELLALQEELARLRASCRHGASVRECEILRGLATLPPAP</sequence>
<name>A0ABZ1UTG4_9BURK</name>
<feature type="domain" description="HTH merR-type" evidence="5">
    <location>
        <begin position="1"/>
        <end position="71"/>
    </location>
</feature>
<protein>
    <submittedName>
        <fullName evidence="6">Cd(II)/Pb(II)-responsive transcriptional regulator</fullName>
    </submittedName>
</protein>
<evidence type="ECO:0000256" key="3">
    <source>
        <dbReference type="ARBA" id="ARBA00023163"/>
    </source>
</evidence>
<dbReference type="Pfam" id="PF09278">
    <property type="entry name" value="MerR-DNA-bind"/>
    <property type="match status" value="1"/>
</dbReference>
<keyword evidence="3" id="KW-0804">Transcription</keyword>
<dbReference type="PANTHER" id="PTHR30204">
    <property type="entry name" value="REDOX-CYCLING DRUG-SENSING TRANSCRIPTIONAL ACTIVATOR SOXR"/>
    <property type="match status" value="1"/>
</dbReference>
<dbReference type="Pfam" id="PF00376">
    <property type="entry name" value="MerR"/>
    <property type="match status" value="1"/>
</dbReference>
<dbReference type="NCBIfam" id="TIGR02047">
    <property type="entry name" value="CadR-PbrR"/>
    <property type="match status" value="1"/>
</dbReference>
<keyword evidence="7" id="KW-1185">Reference proteome</keyword>
<dbReference type="InterPro" id="IPR011791">
    <property type="entry name" value="CadR-PbrR"/>
</dbReference>
<dbReference type="Gene3D" id="1.10.1660.10">
    <property type="match status" value="1"/>
</dbReference>
<dbReference type="EMBL" id="CP136508">
    <property type="protein sequence ID" value="WUR15408.1"/>
    <property type="molecule type" value="Genomic_DNA"/>
</dbReference>
<dbReference type="InterPro" id="IPR000551">
    <property type="entry name" value="MerR-type_HTH_dom"/>
</dbReference>